<dbReference type="EMBL" id="MDYP01000006">
    <property type="protein sequence ID" value="OQE09401.1"/>
    <property type="molecule type" value="Genomic_DNA"/>
</dbReference>
<sequence length="901" mass="99074">MAIHYVEQNGSTPSVSRHSAPEPLISNKDAHENTASESSAHQSSSSKPSTPEQTAKSAEPYELEPVNSTNSANPTNAGKPGKPEEIEKPVYLPRADRLLQRPSKENAQGLFLPDCCVFVGNLSIKHSLEKLEEDLTEMISTFGRCHVKIKLSQGLKKLPVAFVQFEDTTAANSALKQNGNLMLHNRVLRLESSRARRTAHFGNITDAPIDKAEIAAALKGRGSLEGITIEPFVNSEGVESTFGVVTFAYPDDYADALQYFQNNPDYYMSRPTMDSNDNQLPQDYPAPGHRPSNQPPTTRGNGNQQRYNNGRRSFHRPWYSGGGNNNNNRGGFRNAPGAAPRHQNTPFANHGHSQSFNGQGHSPQGSFSQNFPGGNGFPQNNFNNQGYPNPNFNQNFPGNFPPNYQGNFPQNYPNQSFVAAGAFPNHPVMFNQMPMPMSEGPPPPYHAEYTAMPAPGFPMFLSNQSYQPPNTLPAIVTQPQPLPPPPPPPVAGLIHGRRRLPPRPDCPLIVSSQPQFDTEHHKQLYYETYPADESFTNMQPGWAGHPGACFVHSDYNQPYPPNAYPRSRQSSMESQQNISSLPRAIESESALTQTKVQTSETERGRQLFRPRHPNTDGGCDITPVSAPAEMTTVSTTAQTQSDPVSMQALDGPQEEINTANMSKSIEAQSEPTAHVEERVKSQGQTTEPENEPHLPQTEFICVPTHDQGNEGLMNETKPPLKIDTKNEESGSSSEAGPKTPDTDESRESAKLQTPAQADSLESADTETPDTDETLKPVDKGIPDKGKSPEVVTPTPTKSGSKRLEPAVPDNKHLLARHAFQHRKPLKKKYQPKTDTGKTVEQYTREINAQRASIDPDSRVPEHILQEVIQELENERKDNIRKSQGLGSSDKSSVDSGTSPKK</sequence>
<feature type="region of interest" description="Disordered" evidence="2">
    <location>
        <begin position="820"/>
        <end position="839"/>
    </location>
</feature>
<gene>
    <name evidence="4" type="ORF">PENVUL_c006G07779</name>
</gene>
<feature type="compositionally biased region" description="Basic and acidic residues" evidence="2">
    <location>
        <begin position="740"/>
        <end position="749"/>
    </location>
</feature>
<feature type="compositionally biased region" description="Polar residues" evidence="2">
    <location>
        <begin position="342"/>
        <end position="368"/>
    </location>
</feature>
<accession>A0A1V6S5R4</accession>
<feature type="region of interest" description="Disordered" evidence="2">
    <location>
        <begin position="1"/>
        <end position="88"/>
    </location>
</feature>
<feature type="compositionally biased region" description="Polar residues" evidence="2">
    <location>
        <begin position="567"/>
        <end position="580"/>
    </location>
</feature>
<feature type="compositionally biased region" description="Basic and acidic residues" evidence="2">
    <location>
        <begin position="772"/>
        <end position="787"/>
    </location>
</feature>
<feature type="compositionally biased region" description="Acidic residues" evidence="2">
    <location>
        <begin position="761"/>
        <end position="771"/>
    </location>
</feature>
<reference evidence="5" key="1">
    <citation type="journal article" date="2017" name="Nat. Microbiol.">
        <title>Global analysis of biosynthetic gene clusters reveals vast potential of secondary metabolite production in Penicillium species.</title>
        <authorList>
            <person name="Nielsen J.C."/>
            <person name="Grijseels S."/>
            <person name="Prigent S."/>
            <person name="Ji B."/>
            <person name="Dainat J."/>
            <person name="Nielsen K.F."/>
            <person name="Frisvad J.C."/>
            <person name="Workman M."/>
            <person name="Nielsen J."/>
        </authorList>
    </citation>
    <scope>NUCLEOTIDE SEQUENCE [LARGE SCALE GENOMIC DNA]</scope>
    <source>
        <strain evidence="5">IBT 29486</strain>
    </source>
</reference>
<evidence type="ECO:0000256" key="1">
    <source>
        <dbReference type="PROSITE-ProRule" id="PRU00176"/>
    </source>
</evidence>
<feature type="compositionally biased region" description="Basic residues" evidence="2">
    <location>
        <begin position="820"/>
        <end position="830"/>
    </location>
</feature>
<dbReference type="SUPFAM" id="SSF54928">
    <property type="entry name" value="RNA-binding domain, RBD"/>
    <property type="match status" value="1"/>
</dbReference>
<feature type="compositionally biased region" description="Polar residues" evidence="2">
    <location>
        <begin position="589"/>
        <end position="599"/>
    </location>
</feature>
<name>A0A1V6S5R4_9EURO</name>
<dbReference type="InterPro" id="IPR035979">
    <property type="entry name" value="RBD_domain_sf"/>
</dbReference>
<dbReference type="Proteomes" id="UP000191518">
    <property type="component" value="Unassembled WGS sequence"/>
</dbReference>
<feature type="domain" description="RRM" evidence="3">
    <location>
        <begin position="115"/>
        <end position="195"/>
    </location>
</feature>
<feature type="compositionally biased region" description="Low complexity" evidence="2">
    <location>
        <begin position="369"/>
        <end position="387"/>
    </location>
</feature>
<feature type="region of interest" description="Disordered" evidence="2">
    <location>
        <begin position="560"/>
        <end position="625"/>
    </location>
</feature>
<feature type="compositionally biased region" description="Low complexity" evidence="2">
    <location>
        <begin position="886"/>
        <end position="901"/>
    </location>
</feature>
<feature type="region of interest" description="Disordered" evidence="2">
    <location>
        <begin position="268"/>
        <end position="387"/>
    </location>
</feature>
<evidence type="ECO:0000313" key="5">
    <source>
        <dbReference type="Proteomes" id="UP000191518"/>
    </source>
</evidence>
<evidence type="ECO:0000313" key="4">
    <source>
        <dbReference type="EMBL" id="OQE09401.1"/>
    </source>
</evidence>
<evidence type="ECO:0000259" key="3">
    <source>
        <dbReference type="PROSITE" id="PS50102"/>
    </source>
</evidence>
<dbReference type="PROSITE" id="PS50102">
    <property type="entry name" value="RRM"/>
    <property type="match status" value="1"/>
</dbReference>
<dbReference type="AlphaFoldDB" id="A0A1V6S5R4"/>
<feature type="compositionally biased region" description="Low complexity" evidence="2">
    <location>
        <begin position="299"/>
        <end position="311"/>
    </location>
</feature>
<protein>
    <recommendedName>
        <fullName evidence="3">RRM domain-containing protein</fullName>
    </recommendedName>
</protein>
<dbReference type="GO" id="GO:0003723">
    <property type="term" value="F:RNA binding"/>
    <property type="evidence" value="ECO:0007669"/>
    <property type="project" value="UniProtKB-UniRule"/>
</dbReference>
<dbReference type="Pfam" id="PF00076">
    <property type="entry name" value="RRM_1"/>
    <property type="match status" value="1"/>
</dbReference>
<dbReference type="OrthoDB" id="410044at2759"/>
<feature type="compositionally biased region" description="Polar residues" evidence="2">
    <location>
        <begin position="8"/>
        <end position="17"/>
    </location>
</feature>
<feature type="compositionally biased region" description="Polar residues" evidence="2">
    <location>
        <begin position="272"/>
        <end position="281"/>
    </location>
</feature>
<dbReference type="SMART" id="SM00360">
    <property type="entry name" value="RRM"/>
    <property type="match status" value="1"/>
</dbReference>
<comment type="caution">
    <text evidence="4">The sequence shown here is derived from an EMBL/GenBank/DDBJ whole genome shotgun (WGS) entry which is preliminary data.</text>
</comment>
<dbReference type="Gene3D" id="3.30.70.330">
    <property type="match status" value="1"/>
</dbReference>
<dbReference type="STRING" id="29845.A0A1V6S5R4"/>
<dbReference type="InterPro" id="IPR012677">
    <property type="entry name" value="Nucleotide-bd_a/b_plait_sf"/>
</dbReference>
<keyword evidence="5" id="KW-1185">Reference proteome</keyword>
<feature type="compositionally biased region" description="Low complexity" evidence="2">
    <location>
        <begin position="35"/>
        <end position="53"/>
    </location>
</feature>
<keyword evidence="1" id="KW-0694">RNA-binding</keyword>
<feature type="compositionally biased region" description="Low complexity" evidence="2">
    <location>
        <begin position="325"/>
        <end position="341"/>
    </location>
</feature>
<organism evidence="4 5">
    <name type="scientific">Penicillium vulpinum</name>
    <dbReference type="NCBI Taxonomy" id="29845"/>
    <lineage>
        <taxon>Eukaryota</taxon>
        <taxon>Fungi</taxon>
        <taxon>Dikarya</taxon>
        <taxon>Ascomycota</taxon>
        <taxon>Pezizomycotina</taxon>
        <taxon>Eurotiomycetes</taxon>
        <taxon>Eurotiomycetidae</taxon>
        <taxon>Eurotiales</taxon>
        <taxon>Aspergillaceae</taxon>
        <taxon>Penicillium</taxon>
    </lineage>
</organism>
<feature type="compositionally biased region" description="Basic and acidic residues" evidence="2">
    <location>
        <begin position="718"/>
        <end position="728"/>
    </location>
</feature>
<dbReference type="InterPro" id="IPR000504">
    <property type="entry name" value="RRM_dom"/>
</dbReference>
<feature type="region of interest" description="Disordered" evidence="2">
    <location>
        <begin position="874"/>
        <end position="901"/>
    </location>
</feature>
<feature type="compositionally biased region" description="Polar residues" evidence="2">
    <location>
        <begin position="66"/>
        <end position="76"/>
    </location>
</feature>
<evidence type="ECO:0000256" key="2">
    <source>
        <dbReference type="SAM" id="MobiDB-lite"/>
    </source>
</evidence>
<proteinExistence type="predicted"/>
<feature type="region of interest" description="Disordered" evidence="2">
    <location>
        <begin position="664"/>
        <end position="809"/>
    </location>
</feature>